<dbReference type="InterPro" id="IPR001584">
    <property type="entry name" value="Integrase_cat-core"/>
</dbReference>
<dbReference type="AlphaFoldDB" id="T0ZSS3"/>
<comment type="similarity">
    <text evidence="1">Belongs to the transposase IS21/IS408/IS1162 family.</text>
</comment>
<accession>T0ZSS3</accession>
<dbReference type="InterPro" id="IPR036397">
    <property type="entry name" value="RNaseH_sf"/>
</dbReference>
<dbReference type="PANTHER" id="PTHR35004">
    <property type="entry name" value="TRANSPOSASE RV3428C-RELATED"/>
    <property type="match status" value="1"/>
</dbReference>
<dbReference type="EMBL" id="AUZX01014138">
    <property type="protein sequence ID" value="EQD32900.1"/>
    <property type="molecule type" value="Genomic_DNA"/>
</dbReference>
<dbReference type="SUPFAM" id="SSF53098">
    <property type="entry name" value="Ribonuclease H-like"/>
    <property type="match status" value="1"/>
</dbReference>
<dbReference type="InterPro" id="IPR012337">
    <property type="entry name" value="RNaseH-like_sf"/>
</dbReference>
<comment type="caution">
    <text evidence="3">The sequence shown here is derived from an EMBL/GenBank/DDBJ whole genome shotgun (WGS) entry which is preliminary data.</text>
</comment>
<feature type="domain" description="Integrase catalytic" evidence="2">
    <location>
        <begin position="142"/>
        <end position="325"/>
    </location>
</feature>
<evidence type="ECO:0000259" key="2">
    <source>
        <dbReference type="PROSITE" id="PS50994"/>
    </source>
</evidence>
<dbReference type="GO" id="GO:0015074">
    <property type="term" value="P:DNA integration"/>
    <property type="evidence" value="ECO:0007669"/>
    <property type="project" value="InterPro"/>
</dbReference>
<sequence>MVNQLKMADTQTILALHAKGWSARRIARELGMDRQTVGRYIRLERAVDSKPANAPTGSEGLSAGAESSIPAAAFSRRDGTGQAECRGPGRASAAAPWRAVILEKLQQGLEAQRIYQDLTAPEHGYRGTYYSVRRLAAKLSEYTELPVRRMECAAGVEAQVDFGRGAWLVDASGHRRGTWVFRIVLSHSRKGYSEAVLRQTTDDFLRCIENALFAFGGVPQTLVIDNLRAAVSRADWFDPELCPKTRCFAEHYRLAILPTKPYTPRHKGKIENGIKYVKNNALKARTFSTLADQNQHLRQWEQTVADTRIHGTMRQQVLGVFTAVEKPALQPLPPSRFDLFQEALRNVHRDGHVQVKGAYYSVGPEYMGQEVWVRWDGRMVRIFDQRMNSIAAHAQLPPGKFSTQRRHIAPEKISGIERGTSWLLGQVDVIGPEAKLWAEKMLQARGIAGVRVLMGLLSLKHRLAPCHINEACRAALEHGEYHLRSVRRLAARHQAGEALPGQSNFGFVQEHPIIRPMAEYQ</sequence>
<evidence type="ECO:0000256" key="1">
    <source>
        <dbReference type="ARBA" id="ARBA00009277"/>
    </source>
</evidence>
<protein>
    <submittedName>
        <fullName evidence="3">Transposase</fullName>
    </submittedName>
</protein>
<proteinExistence type="inferred from homology"/>
<dbReference type="PANTHER" id="PTHR35004:SF8">
    <property type="entry name" value="TRANSPOSASE RV3428C-RELATED"/>
    <property type="match status" value="1"/>
</dbReference>
<name>T0ZSS3_9ZZZZ</name>
<dbReference type="NCBIfam" id="NF033546">
    <property type="entry name" value="transpos_IS21"/>
    <property type="match status" value="1"/>
</dbReference>
<dbReference type="GO" id="GO:0003676">
    <property type="term" value="F:nucleic acid binding"/>
    <property type="evidence" value="ECO:0007669"/>
    <property type="project" value="InterPro"/>
</dbReference>
<gene>
    <name evidence="3" type="ORF">B1A_19161</name>
</gene>
<dbReference type="Gene3D" id="3.30.420.10">
    <property type="entry name" value="Ribonuclease H-like superfamily/Ribonuclease H"/>
    <property type="match status" value="1"/>
</dbReference>
<dbReference type="Gene3D" id="1.10.10.60">
    <property type="entry name" value="Homeodomain-like"/>
    <property type="match status" value="1"/>
</dbReference>
<reference evidence="3" key="1">
    <citation type="submission" date="2013-08" db="EMBL/GenBank/DDBJ databases">
        <authorList>
            <person name="Mendez C."/>
            <person name="Richter M."/>
            <person name="Ferrer M."/>
            <person name="Sanchez J."/>
        </authorList>
    </citation>
    <scope>NUCLEOTIDE SEQUENCE</scope>
</reference>
<reference evidence="3" key="2">
    <citation type="journal article" date="2014" name="ISME J.">
        <title>Microbial stratification in low pH oxic and suboxic macroscopic growths along an acid mine drainage.</title>
        <authorList>
            <person name="Mendez-Garcia C."/>
            <person name="Mesa V."/>
            <person name="Sprenger R.R."/>
            <person name="Richter M."/>
            <person name="Diez M.S."/>
            <person name="Solano J."/>
            <person name="Bargiela R."/>
            <person name="Golyshina O.V."/>
            <person name="Manteca A."/>
            <person name="Ramos J.L."/>
            <person name="Gallego J.R."/>
            <person name="Llorente I."/>
            <person name="Martins Dos Santos V.A."/>
            <person name="Jensen O.N."/>
            <person name="Pelaez A.I."/>
            <person name="Sanchez J."/>
            <person name="Ferrer M."/>
        </authorList>
    </citation>
    <scope>NUCLEOTIDE SEQUENCE</scope>
</reference>
<organism evidence="3">
    <name type="scientific">mine drainage metagenome</name>
    <dbReference type="NCBI Taxonomy" id="410659"/>
    <lineage>
        <taxon>unclassified sequences</taxon>
        <taxon>metagenomes</taxon>
        <taxon>ecological metagenomes</taxon>
    </lineage>
</organism>
<evidence type="ECO:0000313" key="3">
    <source>
        <dbReference type="EMBL" id="EQD32900.1"/>
    </source>
</evidence>
<feature type="non-terminal residue" evidence="3">
    <location>
        <position position="521"/>
    </location>
</feature>
<dbReference type="InterPro" id="IPR054353">
    <property type="entry name" value="IstA-like_C"/>
</dbReference>
<dbReference type="PROSITE" id="PS50994">
    <property type="entry name" value="INTEGRASE"/>
    <property type="match status" value="1"/>
</dbReference>
<dbReference type="Pfam" id="PF22483">
    <property type="entry name" value="Mu-transpos_C_2"/>
    <property type="match status" value="1"/>
</dbReference>